<evidence type="ECO:0000256" key="1">
    <source>
        <dbReference type="SAM" id="MobiDB-lite"/>
    </source>
</evidence>
<sequence length="204" mass="23330">LSAFPYTSVRAKQYSHKSAHSSPATINGILPYIPARRPTEVLYRPVLPVPRQLMISPQHEDNETIVTLSTHLEDEYTPTQPTMSPLQKRREQSVQSDNRHIGNITKLDQSRANQRYSSLSKHVSIVRSNNSDIKRRPVRFDKLLLHDESTNSSAQQNGPIQERQQNKQLPNVDQSTNQQQNTTKMITEAARQELNEPSVNDKEQ</sequence>
<proteinExistence type="predicted"/>
<comment type="caution">
    <text evidence="2">The sequence shown here is derived from an EMBL/GenBank/DDBJ whole genome shotgun (WGS) entry which is preliminary data.</text>
</comment>
<dbReference type="EMBL" id="CAJOBH010056519">
    <property type="protein sequence ID" value="CAF4404461.1"/>
    <property type="molecule type" value="Genomic_DNA"/>
</dbReference>
<accession>A0A8S2VVY1</accession>
<gene>
    <name evidence="2" type="ORF">BYL167_LOCUS31698</name>
</gene>
<name>A0A8S2VVY1_9BILA</name>
<feature type="compositionally biased region" description="Polar residues" evidence="1">
    <location>
        <begin position="150"/>
        <end position="185"/>
    </location>
</feature>
<dbReference type="AlphaFoldDB" id="A0A8S2VVY1"/>
<feature type="region of interest" description="Disordered" evidence="1">
    <location>
        <begin position="149"/>
        <end position="204"/>
    </location>
</feature>
<organism evidence="2 3">
    <name type="scientific">Rotaria magnacalcarata</name>
    <dbReference type="NCBI Taxonomy" id="392030"/>
    <lineage>
        <taxon>Eukaryota</taxon>
        <taxon>Metazoa</taxon>
        <taxon>Spiralia</taxon>
        <taxon>Gnathifera</taxon>
        <taxon>Rotifera</taxon>
        <taxon>Eurotatoria</taxon>
        <taxon>Bdelloidea</taxon>
        <taxon>Philodinida</taxon>
        <taxon>Philodinidae</taxon>
        <taxon>Rotaria</taxon>
    </lineage>
</organism>
<reference evidence="2" key="1">
    <citation type="submission" date="2021-02" db="EMBL/GenBank/DDBJ databases">
        <authorList>
            <person name="Nowell W R."/>
        </authorList>
    </citation>
    <scope>NUCLEOTIDE SEQUENCE</scope>
</reference>
<dbReference type="Proteomes" id="UP000681967">
    <property type="component" value="Unassembled WGS sequence"/>
</dbReference>
<protein>
    <submittedName>
        <fullName evidence="2">Uncharacterized protein</fullName>
    </submittedName>
</protein>
<feature type="compositionally biased region" description="Basic and acidic residues" evidence="1">
    <location>
        <begin position="190"/>
        <end position="204"/>
    </location>
</feature>
<evidence type="ECO:0000313" key="3">
    <source>
        <dbReference type="Proteomes" id="UP000681967"/>
    </source>
</evidence>
<feature type="non-terminal residue" evidence="2">
    <location>
        <position position="1"/>
    </location>
</feature>
<evidence type="ECO:0000313" key="2">
    <source>
        <dbReference type="EMBL" id="CAF4404461.1"/>
    </source>
</evidence>